<keyword evidence="9" id="KW-1185">Reference proteome</keyword>
<proteinExistence type="predicted"/>
<dbReference type="SUPFAM" id="SSF57959">
    <property type="entry name" value="Leucine zipper domain"/>
    <property type="match status" value="1"/>
</dbReference>
<keyword evidence="2" id="KW-0805">Transcription regulation</keyword>
<feature type="compositionally biased region" description="Low complexity" evidence="6">
    <location>
        <begin position="554"/>
        <end position="573"/>
    </location>
</feature>
<dbReference type="Proteomes" id="UP001227230">
    <property type="component" value="Chromosome 7"/>
</dbReference>
<feature type="region of interest" description="Disordered" evidence="6">
    <location>
        <begin position="551"/>
        <end position="591"/>
    </location>
</feature>
<protein>
    <recommendedName>
        <fullName evidence="7">BZIP domain-containing protein</fullName>
    </recommendedName>
</protein>
<evidence type="ECO:0000256" key="4">
    <source>
        <dbReference type="ARBA" id="ARBA00023163"/>
    </source>
</evidence>
<feature type="region of interest" description="Disordered" evidence="6">
    <location>
        <begin position="168"/>
        <end position="232"/>
    </location>
</feature>
<dbReference type="SMART" id="SM00338">
    <property type="entry name" value="BRLZ"/>
    <property type="match status" value="1"/>
</dbReference>
<dbReference type="PANTHER" id="PTHR13690:SF124">
    <property type="entry name" value="TRANSCRIPTION FACTOR RF2A"/>
    <property type="match status" value="1"/>
</dbReference>
<evidence type="ECO:0000313" key="9">
    <source>
        <dbReference type="Proteomes" id="UP001227230"/>
    </source>
</evidence>
<feature type="compositionally biased region" description="Polar residues" evidence="6">
    <location>
        <begin position="168"/>
        <end position="182"/>
    </location>
</feature>
<feature type="compositionally biased region" description="Low complexity" evidence="6">
    <location>
        <begin position="183"/>
        <end position="195"/>
    </location>
</feature>
<dbReference type="Gene3D" id="1.20.5.170">
    <property type="match status" value="1"/>
</dbReference>
<dbReference type="PANTHER" id="PTHR13690">
    <property type="entry name" value="TRANSCRIPTION FACTOR POSF21-RELATED"/>
    <property type="match status" value="1"/>
</dbReference>
<keyword evidence="5" id="KW-0539">Nucleus</keyword>
<feature type="region of interest" description="Disordered" evidence="6">
    <location>
        <begin position="642"/>
        <end position="702"/>
    </location>
</feature>
<evidence type="ECO:0000256" key="3">
    <source>
        <dbReference type="ARBA" id="ARBA00023125"/>
    </source>
</evidence>
<feature type="compositionally biased region" description="Basic and acidic residues" evidence="6">
    <location>
        <begin position="574"/>
        <end position="585"/>
    </location>
</feature>
<name>A0ABY9C8K2_VITVI</name>
<reference evidence="8 9" key="1">
    <citation type="journal article" date="2023" name="Hortic Res">
        <title>The complete reference genome for grapevine (Vitis vinifera L.) genetics and breeding.</title>
        <authorList>
            <person name="Shi X."/>
            <person name="Cao S."/>
            <person name="Wang X."/>
            <person name="Huang S."/>
            <person name="Wang Y."/>
            <person name="Liu Z."/>
            <person name="Liu W."/>
            <person name="Leng X."/>
            <person name="Peng Y."/>
            <person name="Wang N."/>
            <person name="Wang Y."/>
            <person name="Ma Z."/>
            <person name="Xu X."/>
            <person name="Zhang F."/>
            <person name="Xue H."/>
            <person name="Zhong H."/>
            <person name="Wang Y."/>
            <person name="Zhang K."/>
            <person name="Velt A."/>
            <person name="Avia K."/>
            <person name="Holtgrawe D."/>
            <person name="Grimplet J."/>
            <person name="Matus J.T."/>
            <person name="Ware D."/>
            <person name="Wu X."/>
            <person name="Wang H."/>
            <person name="Liu C."/>
            <person name="Fang Y."/>
            <person name="Rustenholz C."/>
            <person name="Cheng Z."/>
            <person name="Xiao H."/>
            <person name="Zhou Y."/>
        </authorList>
    </citation>
    <scope>NUCLEOTIDE SEQUENCE [LARGE SCALE GENOMIC DNA]</scope>
    <source>
        <strain evidence="9">cv. Pinot noir / PN40024</strain>
        <tissue evidence="8">Leaf</tissue>
    </source>
</reference>
<dbReference type="InterPro" id="IPR046347">
    <property type="entry name" value="bZIP_sf"/>
</dbReference>
<evidence type="ECO:0000256" key="5">
    <source>
        <dbReference type="ARBA" id="ARBA00023242"/>
    </source>
</evidence>
<evidence type="ECO:0000256" key="2">
    <source>
        <dbReference type="ARBA" id="ARBA00023015"/>
    </source>
</evidence>
<keyword evidence="3" id="KW-0238">DNA-binding</keyword>
<keyword evidence="4" id="KW-0804">Transcription</keyword>
<sequence>MDEEKITTQQEEDLQSIIYSSTQYFASLPLASPVIGTVSSEAGSFGNGVAFKSSNFGDQNLLLVHNTTTAGHSSLDSCRQANYQNLSSNIASVGDRPSLDSHPHAHRKNQTSSFKSLLLENTNTSHPHILSQNQQMGHQCLSPNNTGNFSQNQQALYQNLLLNNTNNGGISSLDSNQHTFSHNQQPSPQNPLPNNTSISVRSLLDYHGNTPRQNQPVGHQNLPPNNTSINSLLDSHLQTSSQNLLPNDANAGGSSLLDSIPHSLSQNQLVDNESLLPNGNSIENGFSDWDSADGTSFLSAFEENEDLFSTFNDINHINSPESDFSMAPSLDPVQFSVEPTTVQPPVPLAPTASIPLPKPIDIVSSVRLHENLSTVDLEEHSHLDPKRARRIIINRKAAMKAKDKRKQYLSELEYKIQSLQSKSNTFSAQLTLLQTNKDSLSAEQNKLKHRLSTIMDEVQLQEMLNEAVSEEIHNLKLLTGVLSLSPDGIELLNNWLSSQTNNHPIDAFTNPQHLPQLQVQSSSQQQRTLSNSQPMDKLRSIQELPQLQVQAPNHHQPQQLPQLQLPTSSQQQQSHREAPKQREKLSSGQQHLQIQLQVPNQQQQLHHQVPQQLGALSTMEQLPQLLVQTLNPQQCHYLATSEQQGSPSLLQQHPVPQQHPRKRPTIHNTSVGSPNSSNMHPQQSQSHQTEEHLHRQKQPKCM</sequence>
<evidence type="ECO:0000256" key="6">
    <source>
        <dbReference type="SAM" id="MobiDB-lite"/>
    </source>
</evidence>
<dbReference type="EMBL" id="CP126654">
    <property type="protein sequence ID" value="WJZ91429.1"/>
    <property type="molecule type" value="Genomic_DNA"/>
</dbReference>
<dbReference type="PROSITE" id="PS50217">
    <property type="entry name" value="BZIP"/>
    <property type="match status" value="1"/>
</dbReference>
<feature type="compositionally biased region" description="Low complexity" evidence="6">
    <location>
        <begin position="646"/>
        <end position="658"/>
    </location>
</feature>
<accession>A0ABY9C8K2</accession>
<feature type="compositionally biased region" description="Polar residues" evidence="6">
    <location>
        <begin position="666"/>
        <end position="687"/>
    </location>
</feature>
<organism evidence="8 9">
    <name type="scientific">Vitis vinifera</name>
    <name type="common">Grape</name>
    <dbReference type="NCBI Taxonomy" id="29760"/>
    <lineage>
        <taxon>Eukaryota</taxon>
        <taxon>Viridiplantae</taxon>
        <taxon>Streptophyta</taxon>
        <taxon>Embryophyta</taxon>
        <taxon>Tracheophyta</taxon>
        <taxon>Spermatophyta</taxon>
        <taxon>Magnoliopsida</taxon>
        <taxon>eudicotyledons</taxon>
        <taxon>Gunneridae</taxon>
        <taxon>Pentapetalae</taxon>
        <taxon>rosids</taxon>
        <taxon>Vitales</taxon>
        <taxon>Vitaceae</taxon>
        <taxon>Viteae</taxon>
        <taxon>Vitis</taxon>
    </lineage>
</organism>
<dbReference type="Pfam" id="PF07716">
    <property type="entry name" value="bZIP_2"/>
    <property type="match status" value="1"/>
</dbReference>
<dbReference type="CDD" id="cd14703">
    <property type="entry name" value="bZIP_plant_RF2"/>
    <property type="match status" value="1"/>
</dbReference>
<evidence type="ECO:0000313" key="8">
    <source>
        <dbReference type="EMBL" id="WJZ91429.1"/>
    </source>
</evidence>
<comment type="subcellular location">
    <subcellularLocation>
        <location evidence="1">Nucleus</location>
    </subcellularLocation>
</comment>
<evidence type="ECO:0000256" key="1">
    <source>
        <dbReference type="ARBA" id="ARBA00004123"/>
    </source>
</evidence>
<feature type="domain" description="BZIP" evidence="7">
    <location>
        <begin position="384"/>
        <end position="447"/>
    </location>
</feature>
<dbReference type="InterPro" id="IPR044759">
    <property type="entry name" value="bZIP_RF2"/>
</dbReference>
<feature type="compositionally biased region" description="Polar residues" evidence="6">
    <location>
        <begin position="210"/>
        <end position="232"/>
    </location>
</feature>
<dbReference type="InterPro" id="IPR004827">
    <property type="entry name" value="bZIP"/>
</dbReference>
<gene>
    <name evidence="8" type="ORF">VitviT2T_010500</name>
</gene>
<evidence type="ECO:0000259" key="7">
    <source>
        <dbReference type="PROSITE" id="PS50217"/>
    </source>
</evidence>